<dbReference type="InterPro" id="IPR035685">
    <property type="entry name" value="DRE_TIM_HOA"/>
</dbReference>
<dbReference type="Gene3D" id="3.20.20.70">
    <property type="entry name" value="Aldolase class I"/>
    <property type="match status" value="1"/>
</dbReference>
<dbReference type="SUPFAM" id="SSF51569">
    <property type="entry name" value="Aldolase"/>
    <property type="match status" value="1"/>
</dbReference>
<evidence type="ECO:0000256" key="1">
    <source>
        <dbReference type="ARBA" id="ARBA00023211"/>
    </source>
</evidence>
<dbReference type="PANTHER" id="PTHR10277:SF9">
    <property type="entry name" value="2-ISOPROPYLMALATE SYNTHASE 1, CHLOROPLASTIC-RELATED"/>
    <property type="match status" value="1"/>
</dbReference>
<reference evidence="3 4" key="1">
    <citation type="submission" date="2016-11" db="EMBL/GenBank/DDBJ databases">
        <authorList>
            <person name="Jaros S."/>
            <person name="Januszkiewicz K."/>
            <person name="Wedrychowicz H."/>
        </authorList>
    </citation>
    <scope>NUCLEOTIDE SEQUENCE [LARGE SCALE GENOMIC DNA]</scope>
    <source>
        <strain evidence="3 4">DSM 15930</strain>
    </source>
</reference>
<dbReference type="NCBIfam" id="NF006049">
    <property type="entry name" value="PRK08195.1"/>
    <property type="match status" value="1"/>
</dbReference>
<dbReference type="Proteomes" id="UP000184038">
    <property type="component" value="Unassembled WGS sequence"/>
</dbReference>
<dbReference type="InterPro" id="IPR013785">
    <property type="entry name" value="Aldolase_TIM"/>
</dbReference>
<dbReference type="AlphaFoldDB" id="A0A1M7LNF5"/>
<dbReference type="PANTHER" id="PTHR10277">
    <property type="entry name" value="HOMOCITRATE SYNTHASE-RELATED"/>
    <property type="match status" value="1"/>
</dbReference>
<dbReference type="RefSeq" id="WP_073289526.1">
    <property type="nucleotide sequence ID" value="NZ_FRCP01000017.1"/>
</dbReference>
<organism evidence="3 4">
    <name type="scientific">Anaerosporobacter mobilis DSM 15930</name>
    <dbReference type="NCBI Taxonomy" id="1120996"/>
    <lineage>
        <taxon>Bacteria</taxon>
        <taxon>Bacillati</taxon>
        <taxon>Bacillota</taxon>
        <taxon>Clostridia</taxon>
        <taxon>Lachnospirales</taxon>
        <taxon>Lachnospiraceae</taxon>
        <taxon>Anaerosporobacter</taxon>
    </lineage>
</organism>
<evidence type="ECO:0000313" key="4">
    <source>
        <dbReference type="Proteomes" id="UP000184038"/>
    </source>
</evidence>
<dbReference type="InterPro" id="IPR050073">
    <property type="entry name" value="2-IPM_HCS-like"/>
</dbReference>
<name>A0A1M7LNF5_9FIRM</name>
<protein>
    <submittedName>
        <fullName evidence="3">4-hydroxy 2-oxovalerate aldolase</fullName>
    </submittedName>
</protein>
<gene>
    <name evidence="3" type="ORF">SAMN02746066_03328</name>
</gene>
<dbReference type="Pfam" id="PF00682">
    <property type="entry name" value="HMGL-like"/>
    <property type="match status" value="1"/>
</dbReference>
<dbReference type="PROSITE" id="PS50991">
    <property type="entry name" value="PYR_CT"/>
    <property type="match status" value="1"/>
</dbReference>
<keyword evidence="4" id="KW-1185">Reference proteome</keyword>
<feature type="domain" description="Pyruvate carboxyltransferase" evidence="2">
    <location>
        <begin position="4"/>
        <end position="254"/>
    </location>
</feature>
<dbReference type="GO" id="GO:0003852">
    <property type="term" value="F:2-isopropylmalate synthase activity"/>
    <property type="evidence" value="ECO:0007669"/>
    <property type="project" value="TreeGrafter"/>
</dbReference>
<evidence type="ECO:0000259" key="2">
    <source>
        <dbReference type="PROSITE" id="PS50991"/>
    </source>
</evidence>
<dbReference type="EMBL" id="FRCP01000017">
    <property type="protein sequence ID" value="SHM79681.1"/>
    <property type="molecule type" value="Genomic_DNA"/>
</dbReference>
<dbReference type="STRING" id="1120996.SAMN02746066_03328"/>
<evidence type="ECO:0000313" key="3">
    <source>
        <dbReference type="EMBL" id="SHM79681.1"/>
    </source>
</evidence>
<accession>A0A1M7LNF5</accession>
<dbReference type="CDD" id="cd07943">
    <property type="entry name" value="DRE_TIM_HOA"/>
    <property type="match status" value="1"/>
</dbReference>
<dbReference type="GO" id="GO:0009098">
    <property type="term" value="P:L-leucine biosynthetic process"/>
    <property type="evidence" value="ECO:0007669"/>
    <property type="project" value="TreeGrafter"/>
</dbReference>
<sequence>MKKINIMDVTLRDGSYAINFQFSCADVMMIGGALDKLGYNYIEIGHGMGLGASSPKNGQSLNSDEEYLKSAQRSIKNAKYGVFCIPGVASYGDIEKAASLGMKFIRIGTNVDEIKKSEPYIKIAKSYGLEVMANYMKSYALAPEKFAEQVAISQSYGADVVYIVDSAGGMLPYEIENYYNAIRKVSDIRLGFHAHNNLGLALSNSIFAASIGIEMIDCSLQGLGRSAGNASTELFTICMQKYGYDLDIDYKKLLMVSNKLVRPFVKKTGIDPIDTICGVTSFHTSYLHTIHKQSAIMGCNPLELIEEYSKIDKIGMDTEKLATISKALQVDYNSLYNLNFTNYFGNEQL</sequence>
<keyword evidence="1" id="KW-0464">Manganese</keyword>
<proteinExistence type="predicted"/>
<dbReference type="InterPro" id="IPR000891">
    <property type="entry name" value="PYR_CT"/>
</dbReference>